<evidence type="ECO:0000256" key="1">
    <source>
        <dbReference type="SAM" id="MobiDB-lite"/>
    </source>
</evidence>
<sequence>MRSIVTVCGLLFFALAALAPSARAQMTEEQKRQLFLQAREDIRPVPAASSTPRPKPRATSTPRPTPTPKPKPTPAPEEEEPTPTPKKHVKEDEEPARPSRSEPEKDESTPTPTPKKISREEAEPPLQPQQTAREESTPAPAKPSDEDMKPAAGGQVPQGKTPGGVPLNAPIVIEKSGLEADQGEQPPAKNIGGWFKRWKYLTPSVRRAIDQARVKKGRWKYIIVHNSGTRQGNARIFDLYHRRVRKMQNGLAYHFVIGNGSSSGDGEIEIGDRWRRQINGGHVASDYLNDISIGICLVGDLNRDRATKAQMAALDELIVYLRGRVGKVKGKPAIVLPHKGINPKPTDCPGDKFDYKWLKQKFGS</sequence>
<feature type="signal peptide" evidence="2">
    <location>
        <begin position="1"/>
        <end position="24"/>
    </location>
</feature>
<feature type="region of interest" description="Disordered" evidence="1">
    <location>
        <begin position="35"/>
        <end position="168"/>
    </location>
</feature>
<dbReference type="SMART" id="SM00701">
    <property type="entry name" value="PGRP"/>
    <property type="match status" value="1"/>
</dbReference>
<dbReference type="InterPro" id="IPR036505">
    <property type="entry name" value="Amidase/PGRP_sf"/>
</dbReference>
<dbReference type="GO" id="GO:0008745">
    <property type="term" value="F:N-acetylmuramoyl-L-alanine amidase activity"/>
    <property type="evidence" value="ECO:0007669"/>
    <property type="project" value="InterPro"/>
</dbReference>
<dbReference type="CDD" id="cd06583">
    <property type="entry name" value="PGRP"/>
    <property type="match status" value="1"/>
</dbReference>
<reference evidence="6" key="1">
    <citation type="journal article" date="2017" name="Genome Announc.">
        <title>Draft Genome Sequence of Terrimicrobium sacchariphilum NM-5T, a Facultative Anaerobic Soil Bacterium of the Class Spartobacteria.</title>
        <authorList>
            <person name="Qiu Y.L."/>
            <person name="Tourlousse D.M."/>
            <person name="Matsuura N."/>
            <person name="Ohashi A."/>
            <person name="Sekiguchi Y."/>
        </authorList>
    </citation>
    <scope>NUCLEOTIDE SEQUENCE [LARGE SCALE GENOMIC DNA]</scope>
    <source>
        <strain evidence="6">NM-5</strain>
    </source>
</reference>
<feature type="compositionally biased region" description="Low complexity" evidence="1">
    <location>
        <begin position="49"/>
        <end position="62"/>
    </location>
</feature>
<dbReference type="GO" id="GO:0008270">
    <property type="term" value="F:zinc ion binding"/>
    <property type="evidence" value="ECO:0007669"/>
    <property type="project" value="InterPro"/>
</dbReference>
<accession>A0A146GCZ6</accession>
<dbReference type="Proteomes" id="UP000076023">
    <property type="component" value="Unassembled WGS sequence"/>
</dbReference>
<protein>
    <submittedName>
        <fullName evidence="5">N-acetylmuramoyl-L-alanine amidase</fullName>
    </submittedName>
</protein>
<dbReference type="SMART" id="SM00644">
    <property type="entry name" value="Ami_2"/>
    <property type="match status" value="1"/>
</dbReference>
<dbReference type="STRING" id="690879.TSACC_382"/>
<dbReference type="EMBL" id="BDCO01000003">
    <property type="protein sequence ID" value="GAT35022.1"/>
    <property type="molecule type" value="Genomic_DNA"/>
</dbReference>
<dbReference type="OrthoDB" id="9811296at2"/>
<feature type="compositionally biased region" description="Pro residues" evidence="1">
    <location>
        <begin position="63"/>
        <end position="75"/>
    </location>
</feature>
<proteinExistence type="predicted"/>
<dbReference type="InterPro" id="IPR006619">
    <property type="entry name" value="PGRP_domain_met/bac"/>
</dbReference>
<evidence type="ECO:0000313" key="6">
    <source>
        <dbReference type="Proteomes" id="UP000076023"/>
    </source>
</evidence>
<dbReference type="SUPFAM" id="SSF55846">
    <property type="entry name" value="N-acetylmuramoyl-L-alanine amidase-like"/>
    <property type="match status" value="1"/>
</dbReference>
<dbReference type="InterPro" id="IPR002502">
    <property type="entry name" value="Amidase_domain"/>
</dbReference>
<evidence type="ECO:0000259" key="3">
    <source>
        <dbReference type="SMART" id="SM00644"/>
    </source>
</evidence>
<dbReference type="Pfam" id="PF01510">
    <property type="entry name" value="Amidase_2"/>
    <property type="match status" value="1"/>
</dbReference>
<evidence type="ECO:0000259" key="4">
    <source>
        <dbReference type="SMART" id="SM00701"/>
    </source>
</evidence>
<keyword evidence="2" id="KW-0732">Signal</keyword>
<feature type="chain" id="PRO_5007524699" evidence="2">
    <location>
        <begin position="25"/>
        <end position="364"/>
    </location>
</feature>
<feature type="domain" description="N-acetylmuramoyl-L-alanine amidase" evidence="3">
    <location>
        <begin position="207"/>
        <end position="350"/>
    </location>
</feature>
<keyword evidence="6" id="KW-1185">Reference proteome</keyword>
<feature type="domain" description="Peptidoglycan recognition protein family" evidence="4">
    <location>
        <begin position="214"/>
        <end position="335"/>
    </location>
</feature>
<dbReference type="InParanoid" id="A0A146GCZ6"/>
<name>A0A146GCZ6_TERSA</name>
<evidence type="ECO:0000256" key="2">
    <source>
        <dbReference type="SAM" id="SignalP"/>
    </source>
</evidence>
<comment type="caution">
    <text evidence="5">The sequence shown here is derived from an EMBL/GenBank/DDBJ whole genome shotgun (WGS) entry which is preliminary data.</text>
</comment>
<feature type="compositionally biased region" description="Basic and acidic residues" evidence="1">
    <location>
        <begin position="89"/>
        <end position="108"/>
    </location>
</feature>
<evidence type="ECO:0000313" key="5">
    <source>
        <dbReference type="EMBL" id="GAT35022.1"/>
    </source>
</evidence>
<gene>
    <name evidence="5" type="ORF">TSACC_382</name>
</gene>
<organism evidence="5 6">
    <name type="scientific">Terrimicrobium sacchariphilum</name>
    <dbReference type="NCBI Taxonomy" id="690879"/>
    <lineage>
        <taxon>Bacteria</taxon>
        <taxon>Pseudomonadati</taxon>
        <taxon>Verrucomicrobiota</taxon>
        <taxon>Terrimicrobiia</taxon>
        <taxon>Terrimicrobiales</taxon>
        <taxon>Terrimicrobiaceae</taxon>
        <taxon>Terrimicrobium</taxon>
    </lineage>
</organism>
<dbReference type="Gene3D" id="3.40.80.10">
    <property type="entry name" value="Peptidoglycan recognition protein-like"/>
    <property type="match status" value="1"/>
</dbReference>
<dbReference type="AlphaFoldDB" id="A0A146GCZ6"/>
<dbReference type="GO" id="GO:0009253">
    <property type="term" value="P:peptidoglycan catabolic process"/>
    <property type="evidence" value="ECO:0007669"/>
    <property type="project" value="InterPro"/>
</dbReference>
<dbReference type="RefSeq" id="WP_153811517.1">
    <property type="nucleotide sequence ID" value="NZ_BDCO01000003.1"/>
</dbReference>